<evidence type="ECO:0000313" key="1">
    <source>
        <dbReference type="EMBL" id="KAG6942684.1"/>
    </source>
</evidence>
<sequence length="111" mass="13035">MPVHNFFPEVNQQEPNFIPLFNMRVTKALSILPVVLALIVTTDATKTADNDKNNVKTTDVLLNEEMYAYRGGNPSNGTDYSYTQAWTNFKNWFKKTFFSWRKPDKRRRLRN</sequence>
<gene>
    <name evidence="1" type="ORF">JG688_00017985</name>
</gene>
<keyword evidence="2" id="KW-1185">Reference proteome</keyword>
<comment type="caution">
    <text evidence="1">The sequence shown here is derived from an EMBL/GenBank/DDBJ whole genome shotgun (WGS) entry which is preliminary data.</text>
</comment>
<name>A0A8J5IS07_9STRA</name>
<reference evidence="1" key="1">
    <citation type="submission" date="2021-01" db="EMBL/GenBank/DDBJ databases">
        <title>Phytophthora aleatoria, a newly-described species from Pinus radiata is distinct from Phytophthora cactorum isolates based on comparative genomics.</title>
        <authorList>
            <person name="Mcdougal R."/>
            <person name="Panda P."/>
            <person name="Williams N."/>
            <person name="Studholme D.J."/>
        </authorList>
    </citation>
    <scope>NUCLEOTIDE SEQUENCE</scope>
    <source>
        <strain evidence="1">NZFS 4037</strain>
    </source>
</reference>
<protein>
    <submittedName>
        <fullName evidence="1">Uncharacterized protein</fullName>
    </submittedName>
</protein>
<evidence type="ECO:0000313" key="2">
    <source>
        <dbReference type="Proteomes" id="UP000709295"/>
    </source>
</evidence>
<dbReference type="AlphaFoldDB" id="A0A8J5IS07"/>
<dbReference type="EMBL" id="JAENGY010002998">
    <property type="protein sequence ID" value="KAG6942684.1"/>
    <property type="molecule type" value="Genomic_DNA"/>
</dbReference>
<proteinExistence type="predicted"/>
<organism evidence="1 2">
    <name type="scientific">Phytophthora aleatoria</name>
    <dbReference type="NCBI Taxonomy" id="2496075"/>
    <lineage>
        <taxon>Eukaryota</taxon>
        <taxon>Sar</taxon>
        <taxon>Stramenopiles</taxon>
        <taxon>Oomycota</taxon>
        <taxon>Peronosporomycetes</taxon>
        <taxon>Peronosporales</taxon>
        <taxon>Peronosporaceae</taxon>
        <taxon>Phytophthora</taxon>
    </lineage>
</organism>
<accession>A0A8J5IS07</accession>
<dbReference type="Proteomes" id="UP000709295">
    <property type="component" value="Unassembled WGS sequence"/>
</dbReference>